<dbReference type="SUPFAM" id="SSF53756">
    <property type="entry name" value="UDP-Glycosyltransferase/glycogen phosphorylase"/>
    <property type="match status" value="1"/>
</dbReference>
<dbReference type="EMBL" id="JAUQSY010000011">
    <property type="protein sequence ID" value="MDO7876443.1"/>
    <property type="molecule type" value="Genomic_DNA"/>
</dbReference>
<dbReference type="RefSeq" id="WP_305007809.1">
    <property type="nucleotide sequence ID" value="NZ_JAUQSY010000011.1"/>
</dbReference>
<dbReference type="Gene3D" id="3.40.50.11190">
    <property type="match status" value="1"/>
</dbReference>
<dbReference type="EC" id="3.6.1.57" evidence="1"/>
<dbReference type="NCBIfam" id="TIGR03590">
    <property type="entry name" value="PseG"/>
    <property type="match status" value="1"/>
</dbReference>
<dbReference type="Proteomes" id="UP001176429">
    <property type="component" value="Unassembled WGS sequence"/>
</dbReference>
<name>A0ABT9BFL1_9BACT</name>
<dbReference type="Gene3D" id="3.40.50.2000">
    <property type="entry name" value="Glycogen Phosphorylase B"/>
    <property type="match status" value="1"/>
</dbReference>
<keyword evidence="2" id="KW-1185">Reference proteome</keyword>
<comment type="caution">
    <text evidence="1">The sequence shown here is derived from an EMBL/GenBank/DDBJ whole genome shotgun (WGS) entry which is preliminary data.</text>
</comment>
<keyword evidence="1" id="KW-0378">Hydrolase</keyword>
<reference evidence="1" key="1">
    <citation type="submission" date="2023-07" db="EMBL/GenBank/DDBJ databases">
        <authorList>
            <person name="Kim M.K."/>
        </authorList>
    </citation>
    <scope>NUCLEOTIDE SEQUENCE</scope>
    <source>
        <strain evidence="1">ASUV-10-1</strain>
    </source>
</reference>
<proteinExistence type="predicted"/>
<dbReference type="GO" id="GO:0016787">
    <property type="term" value="F:hydrolase activity"/>
    <property type="evidence" value="ECO:0007669"/>
    <property type="project" value="UniProtKB-KW"/>
</dbReference>
<gene>
    <name evidence="1" type="primary">pseG</name>
    <name evidence="1" type="ORF">Q5H93_16990</name>
</gene>
<sequence length="347" mass="37348">MPVTAALLPRLVLRADGNSRIGLGHVMRLLALADIVRDAFATVIFATRDASLAPLLTEAGVEFVLIPELLPQTEASWLRTRVLQATDVLIADGYAFDADYQQELRRGAGRLVYVDDLRAWPVVADVLINHSPGIMPGMYDLTRPGAQLLLGPAYSLLRPAFRAAAAPPRPPHPIRKLLLCFGGADPLHLTARCLRLLLHEPALEEIGLLAGPANPDSSALQQLVKQANGRAILHPPAGAQELVTLLRNYDAVVCPSSTILIEALVLGTAALTGYYVENQHHLADFVHAHQQAYSVGHFAVLDDAALLTRLRAGLHFLAHTPRPPYAPPLRTVELRAAIAAPLPASDG</sequence>
<accession>A0ABT9BFL1</accession>
<dbReference type="InterPro" id="IPR020023">
    <property type="entry name" value="PseG"/>
</dbReference>
<evidence type="ECO:0000313" key="2">
    <source>
        <dbReference type="Proteomes" id="UP001176429"/>
    </source>
</evidence>
<organism evidence="1 2">
    <name type="scientific">Hymenobacter aranciens</name>
    <dbReference type="NCBI Taxonomy" id="3063996"/>
    <lineage>
        <taxon>Bacteria</taxon>
        <taxon>Pseudomonadati</taxon>
        <taxon>Bacteroidota</taxon>
        <taxon>Cytophagia</taxon>
        <taxon>Cytophagales</taxon>
        <taxon>Hymenobacteraceae</taxon>
        <taxon>Hymenobacter</taxon>
    </lineage>
</organism>
<protein>
    <submittedName>
        <fullName evidence="1">UDP-2,4-diacetamido-2,4, 6-trideoxy-beta-L-altropyranose hydrolase</fullName>
        <ecNumber evidence="1">3.6.1.57</ecNumber>
    </submittedName>
</protein>
<evidence type="ECO:0000313" key="1">
    <source>
        <dbReference type="EMBL" id="MDO7876443.1"/>
    </source>
</evidence>